<keyword evidence="3" id="KW-1185">Reference proteome</keyword>
<evidence type="ECO:0000313" key="3">
    <source>
        <dbReference type="Proteomes" id="UP000268093"/>
    </source>
</evidence>
<dbReference type="Proteomes" id="UP000268093">
    <property type="component" value="Unassembled WGS sequence"/>
</dbReference>
<proteinExistence type="predicted"/>
<dbReference type="AlphaFoldDB" id="A0A433DHF5"/>
<organism evidence="2 3">
    <name type="scientific">Jimgerdemannia flammicorona</name>
    <dbReference type="NCBI Taxonomy" id="994334"/>
    <lineage>
        <taxon>Eukaryota</taxon>
        <taxon>Fungi</taxon>
        <taxon>Fungi incertae sedis</taxon>
        <taxon>Mucoromycota</taxon>
        <taxon>Mucoromycotina</taxon>
        <taxon>Endogonomycetes</taxon>
        <taxon>Endogonales</taxon>
        <taxon>Endogonaceae</taxon>
        <taxon>Jimgerdemannia</taxon>
    </lineage>
</organism>
<reference evidence="2 3" key="1">
    <citation type="journal article" date="2018" name="New Phytol.">
        <title>Phylogenomics of Endogonaceae and evolution of mycorrhizas within Mucoromycota.</title>
        <authorList>
            <person name="Chang Y."/>
            <person name="Desiro A."/>
            <person name="Na H."/>
            <person name="Sandor L."/>
            <person name="Lipzen A."/>
            <person name="Clum A."/>
            <person name="Barry K."/>
            <person name="Grigoriev I.V."/>
            <person name="Martin F.M."/>
            <person name="Stajich J.E."/>
            <person name="Smith M.E."/>
            <person name="Bonito G."/>
            <person name="Spatafora J.W."/>
        </authorList>
    </citation>
    <scope>NUCLEOTIDE SEQUENCE [LARGE SCALE GENOMIC DNA]</scope>
    <source>
        <strain evidence="2 3">GMNB39</strain>
    </source>
</reference>
<gene>
    <name evidence="2" type="ORF">BC936DRAFT_139758</name>
</gene>
<name>A0A433DHF5_9FUNG</name>
<comment type="caution">
    <text evidence="2">The sequence shown here is derived from an EMBL/GenBank/DDBJ whole genome shotgun (WGS) entry which is preliminary data.</text>
</comment>
<accession>A0A433DHF5</accession>
<protein>
    <submittedName>
        <fullName evidence="2">Uncharacterized protein</fullName>
    </submittedName>
</protein>
<keyword evidence="1" id="KW-0472">Membrane</keyword>
<keyword evidence="1" id="KW-1133">Transmembrane helix</keyword>
<keyword evidence="1" id="KW-0812">Transmembrane</keyword>
<evidence type="ECO:0000313" key="2">
    <source>
        <dbReference type="EMBL" id="RUP50281.1"/>
    </source>
</evidence>
<sequence length="183" mass="20091">HDVISAKDLVGTADHTWKRRLPKIKALAFFTPHPTNQILPHLPPNQTKPNQIMSPTFIVPLLVLVLCLFTAFTAPVRPRRFFLTLYDQPNSGGTSQALGTSNGTETPCWDVVLSCVQSYEVNDEAVNVTFYSAQDCLGTNLGEYTGSQSVLNSLTALSVSVKKIDPQNPQTQSVKKAPVHVHH</sequence>
<dbReference type="EMBL" id="RBNI01001576">
    <property type="protein sequence ID" value="RUP50281.1"/>
    <property type="molecule type" value="Genomic_DNA"/>
</dbReference>
<feature type="non-terminal residue" evidence="2">
    <location>
        <position position="1"/>
    </location>
</feature>
<dbReference type="OrthoDB" id="10613257at2759"/>
<feature type="transmembrane region" description="Helical" evidence="1">
    <location>
        <begin position="52"/>
        <end position="72"/>
    </location>
</feature>
<evidence type="ECO:0000256" key="1">
    <source>
        <dbReference type="SAM" id="Phobius"/>
    </source>
</evidence>